<keyword evidence="1" id="KW-0812">Transmembrane</keyword>
<dbReference type="AlphaFoldDB" id="A0A371EFR4"/>
<organism evidence="2 3">
    <name type="scientific">Mucuna pruriens</name>
    <name type="common">Velvet bean</name>
    <name type="synonym">Dolichos pruriens</name>
    <dbReference type="NCBI Taxonomy" id="157652"/>
    <lineage>
        <taxon>Eukaryota</taxon>
        <taxon>Viridiplantae</taxon>
        <taxon>Streptophyta</taxon>
        <taxon>Embryophyta</taxon>
        <taxon>Tracheophyta</taxon>
        <taxon>Spermatophyta</taxon>
        <taxon>Magnoliopsida</taxon>
        <taxon>eudicotyledons</taxon>
        <taxon>Gunneridae</taxon>
        <taxon>Pentapetalae</taxon>
        <taxon>rosids</taxon>
        <taxon>fabids</taxon>
        <taxon>Fabales</taxon>
        <taxon>Fabaceae</taxon>
        <taxon>Papilionoideae</taxon>
        <taxon>50 kb inversion clade</taxon>
        <taxon>NPAAA clade</taxon>
        <taxon>indigoferoid/millettioid clade</taxon>
        <taxon>Phaseoleae</taxon>
        <taxon>Mucuna</taxon>
    </lineage>
</organism>
<keyword evidence="1" id="KW-0472">Membrane</keyword>
<protein>
    <submittedName>
        <fullName evidence="2">Uncharacterized protein</fullName>
    </submittedName>
</protein>
<evidence type="ECO:0000313" key="3">
    <source>
        <dbReference type="Proteomes" id="UP000257109"/>
    </source>
</evidence>
<gene>
    <name evidence="2" type="ORF">CR513_56500</name>
</gene>
<sequence>MLMLISLLCFYKDHIGGLHVLHQNVSIDLPPYMGLLLLTLVIIYSLSQMINSRALYTEYWPITLVQESLLHAFFAQVFTQIQGFMHPSRNYCLKTILQNTENFRFQNFSSLQKVRDWYFSSVAIQDLTTTFISYISR</sequence>
<keyword evidence="1" id="KW-1133">Transmembrane helix</keyword>
<comment type="caution">
    <text evidence="2">The sequence shown here is derived from an EMBL/GenBank/DDBJ whole genome shotgun (WGS) entry which is preliminary data.</text>
</comment>
<name>A0A371EFR4_MUCPR</name>
<dbReference type="EMBL" id="QJKJ01014171">
    <property type="protein sequence ID" value="RDX64885.1"/>
    <property type="molecule type" value="Genomic_DNA"/>
</dbReference>
<accession>A0A371EFR4</accession>
<evidence type="ECO:0000313" key="2">
    <source>
        <dbReference type="EMBL" id="RDX64885.1"/>
    </source>
</evidence>
<feature type="transmembrane region" description="Helical" evidence="1">
    <location>
        <begin position="29"/>
        <end position="46"/>
    </location>
</feature>
<dbReference type="Proteomes" id="UP000257109">
    <property type="component" value="Unassembled WGS sequence"/>
</dbReference>
<proteinExistence type="predicted"/>
<keyword evidence="3" id="KW-1185">Reference proteome</keyword>
<reference evidence="2" key="1">
    <citation type="submission" date="2018-05" db="EMBL/GenBank/DDBJ databases">
        <title>Draft genome of Mucuna pruriens seed.</title>
        <authorList>
            <person name="Nnadi N.E."/>
            <person name="Vos R."/>
            <person name="Hasami M.H."/>
            <person name="Devisetty U.K."/>
            <person name="Aguiy J.C."/>
        </authorList>
    </citation>
    <scope>NUCLEOTIDE SEQUENCE [LARGE SCALE GENOMIC DNA]</scope>
    <source>
        <strain evidence="2">JCA_2017</strain>
    </source>
</reference>
<evidence type="ECO:0000256" key="1">
    <source>
        <dbReference type="SAM" id="Phobius"/>
    </source>
</evidence>